<keyword evidence="3" id="KW-0813">Transport</keyword>
<protein>
    <recommendedName>
        <fullName evidence="3">Oxysterol-binding protein</fullName>
    </recommendedName>
</protein>
<evidence type="ECO:0000256" key="3">
    <source>
        <dbReference type="RuleBase" id="RU003845"/>
    </source>
</evidence>
<evidence type="ECO:0000313" key="6">
    <source>
        <dbReference type="Proteomes" id="UP000694388"/>
    </source>
</evidence>
<dbReference type="InterPro" id="IPR037239">
    <property type="entry name" value="OSBP_sf"/>
</dbReference>
<dbReference type="GO" id="GO:0006869">
    <property type="term" value="P:lipid transport"/>
    <property type="evidence" value="ECO:0007669"/>
    <property type="project" value="UniProtKB-KW"/>
</dbReference>
<dbReference type="GeneTree" id="ENSGT00940000154690"/>
<dbReference type="GO" id="GO:0032934">
    <property type="term" value="F:sterol binding"/>
    <property type="evidence" value="ECO:0007669"/>
    <property type="project" value="TreeGrafter"/>
</dbReference>
<sequence>MCKRRSLLVTVIGTGLSCIDLRAVQPAVWICFWWGFFCLQGIESGALSAGGDFDQKLAEADAYLQILIEQLKCFDDKLKICIDEEQRKKVADLKDVSIDMVESIKHCIVLLQIAKSAVNPAELGLQEFLPTISILPEKTVPHTTLKDESAEVVQQGDTRVTDGAKSVSNDIMEHVDDGIQLCSMDSPVSPAHPLPAPLPEPIPEISYSSSEDEFYDANEFDNTLARPGASSMSHSANSNHQTAPSTQPLELPACSKPVKSYEGEDGGDDDDEEGESVEAHKSVILHLLSQVKLGMDLTKVVLPTFILERRSLLEMYADFFAHPELFTRIAECTEARGRMVAVVRWYLSAFHAGRRGSVAKKPYNPVLGEIFQCSWTLDAPEGDDAAELVTDGPVPSVTQRDVSFISEQVSHHPPISAFYAECYNKRIQFNAHIWTKSKFLGMSIGVHNIGQGCVSVLDYDEEYILTFPNGYGRSILTVPWVELGGECSIACAHSGFTATITFHTKPFYGGSKHRITADIFSPNEKKPFCSIEGEWNGVMHAKWENGDTEVFVDTKELSITKKRVRKLEDQEEFESRRLWREVTTSLKTGNMENATDAKHALEERQRAAARDRKLSAQSWHTRPHPLLTGV</sequence>
<evidence type="ECO:0000256" key="4">
    <source>
        <dbReference type="SAM" id="MobiDB-lite"/>
    </source>
</evidence>
<dbReference type="GO" id="GO:0005794">
    <property type="term" value="C:Golgi apparatus"/>
    <property type="evidence" value="ECO:0007669"/>
    <property type="project" value="TreeGrafter"/>
</dbReference>
<reference evidence="5" key="1">
    <citation type="submission" date="2025-08" db="UniProtKB">
        <authorList>
            <consortium name="Ensembl"/>
        </authorList>
    </citation>
    <scope>IDENTIFICATION</scope>
</reference>
<dbReference type="Pfam" id="PF01237">
    <property type="entry name" value="Oxysterol_BP"/>
    <property type="match status" value="1"/>
</dbReference>
<dbReference type="Ensembl" id="ENSEBUT00000016742.1">
    <property type="protein sequence ID" value="ENSEBUP00000016167.1"/>
    <property type="gene ID" value="ENSEBUG00000010125.1"/>
</dbReference>
<organism evidence="5 6">
    <name type="scientific">Eptatretus burgeri</name>
    <name type="common">Inshore hagfish</name>
    <dbReference type="NCBI Taxonomy" id="7764"/>
    <lineage>
        <taxon>Eukaryota</taxon>
        <taxon>Metazoa</taxon>
        <taxon>Chordata</taxon>
        <taxon>Craniata</taxon>
        <taxon>Vertebrata</taxon>
        <taxon>Cyclostomata</taxon>
        <taxon>Myxini</taxon>
        <taxon>Myxiniformes</taxon>
        <taxon>Myxinidae</taxon>
        <taxon>Eptatretinae</taxon>
        <taxon>Eptatretus</taxon>
    </lineage>
</organism>
<dbReference type="FunFam" id="1.10.287.2720:FF:000001">
    <property type="entry name" value="Oxysterol-binding OBPalpha"/>
    <property type="match status" value="1"/>
</dbReference>
<dbReference type="Gene3D" id="1.10.287.2720">
    <property type="match status" value="1"/>
</dbReference>
<name>A0A8C4QIV0_EPTBU</name>
<dbReference type="SUPFAM" id="SSF144000">
    <property type="entry name" value="Oxysterol-binding protein-like"/>
    <property type="match status" value="1"/>
</dbReference>
<feature type="compositionally biased region" description="Basic and acidic residues" evidence="4">
    <location>
        <begin position="602"/>
        <end position="614"/>
    </location>
</feature>
<dbReference type="Proteomes" id="UP000694388">
    <property type="component" value="Unplaced"/>
</dbReference>
<proteinExistence type="inferred from homology"/>
<evidence type="ECO:0000256" key="2">
    <source>
        <dbReference type="RuleBase" id="RU003844"/>
    </source>
</evidence>
<dbReference type="PROSITE" id="PS51257">
    <property type="entry name" value="PROKAR_LIPOPROTEIN"/>
    <property type="match status" value="1"/>
</dbReference>
<keyword evidence="6" id="KW-1185">Reference proteome</keyword>
<accession>A0A8C4QIV0</accession>
<dbReference type="FunFam" id="2.40.160.120:FF:000002">
    <property type="entry name" value="Oxysterol-binding protein"/>
    <property type="match status" value="1"/>
</dbReference>
<reference evidence="5" key="2">
    <citation type="submission" date="2025-09" db="UniProtKB">
        <authorList>
            <consortium name="Ensembl"/>
        </authorList>
    </citation>
    <scope>IDENTIFICATION</scope>
</reference>
<feature type="compositionally biased region" description="Low complexity" evidence="4">
    <location>
        <begin position="229"/>
        <end position="240"/>
    </location>
</feature>
<feature type="region of interest" description="Disordered" evidence="4">
    <location>
        <begin position="223"/>
        <end position="276"/>
    </location>
</feature>
<dbReference type="InterPro" id="IPR000648">
    <property type="entry name" value="Oxysterol-bd"/>
</dbReference>
<feature type="region of interest" description="Disordered" evidence="4">
    <location>
        <begin position="602"/>
        <end position="630"/>
    </location>
</feature>
<dbReference type="GO" id="GO:0016020">
    <property type="term" value="C:membrane"/>
    <property type="evidence" value="ECO:0007669"/>
    <property type="project" value="TreeGrafter"/>
</dbReference>
<dbReference type="GO" id="GO:0005829">
    <property type="term" value="C:cytosol"/>
    <property type="evidence" value="ECO:0007669"/>
    <property type="project" value="TreeGrafter"/>
</dbReference>
<dbReference type="InterPro" id="IPR018494">
    <property type="entry name" value="Oxysterol-bd_CS"/>
</dbReference>
<keyword evidence="3" id="KW-0445">Lipid transport</keyword>
<evidence type="ECO:0000256" key="1">
    <source>
        <dbReference type="ARBA" id="ARBA00023121"/>
    </source>
</evidence>
<dbReference type="PANTHER" id="PTHR10972">
    <property type="entry name" value="OXYSTEROL-BINDING PROTEIN-RELATED"/>
    <property type="match status" value="1"/>
</dbReference>
<keyword evidence="1" id="KW-0446">Lipid-binding</keyword>
<evidence type="ECO:0000313" key="5">
    <source>
        <dbReference type="Ensembl" id="ENSEBUP00000016167.1"/>
    </source>
</evidence>
<dbReference type="PANTHER" id="PTHR10972:SF200">
    <property type="entry name" value="OXYSTEROL-BINDING PROTEIN-RELATED PROTEIN 9"/>
    <property type="match status" value="1"/>
</dbReference>
<dbReference type="Gene3D" id="2.40.160.120">
    <property type="match status" value="1"/>
</dbReference>
<dbReference type="PROSITE" id="PS01013">
    <property type="entry name" value="OSBP"/>
    <property type="match status" value="1"/>
</dbReference>
<dbReference type="Gene3D" id="6.10.140.1150">
    <property type="match status" value="1"/>
</dbReference>
<dbReference type="AlphaFoldDB" id="A0A8C4QIV0"/>
<feature type="compositionally biased region" description="Acidic residues" evidence="4">
    <location>
        <begin position="263"/>
        <end position="276"/>
    </location>
</feature>
<comment type="similarity">
    <text evidence="2">Belongs to the OSBP family.</text>
</comment>